<dbReference type="InterPro" id="IPR002782">
    <property type="entry name" value="Mut7-C_RNAse_dom"/>
</dbReference>
<evidence type="ECO:0000259" key="1">
    <source>
        <dbReference type="Pfam" id="PF01927"/>
    </source>
</evidence>
<evidence type="ECO:0000313" key="2">
    <source>
        <dbReference type="EMBL" id="RKX66244.1"/>
    </source>
</evidence>
<dbReference type="EMBL" id="QNBC01000050">
    <property type="protein sequence ID" value="RKX66244.1"/>
    <property type="molecule type" value="Genomic_DNA"/>
</dbReference>
<reference evidence="2 3" key="1">
    <citation type="submission" date="2018-06" db="EMBL/GenBank/DDBJ databases">
        <title>Extensive metabolic versatility and redundancy in microbially diverse, dynamic hydrothermal sediments.</title>
        <authorList>
            <person name="Dombrowski N."/>
            <person name="Teske A."/>
            <person name="Baker B.J."/>
        </authorList>
    </citation>
    <scope>NUCLEOTIDE SEQUENCE [LARGE SCALE GENOMIC DNA]</scope>
    <source>
        <strain evidence="2">B35_G9</strain>
    </source>
</reference>
<sequence length="142" mass="17038">MNLKFSCDMMLYDVARWLRFLGYDTEYARYKRRDKSRIYLTSNEKLNDVFLLKHGSLSEKLLTLEKEFRIIENARPFTRCSICNIQLEEATENDIDNLPPFVKENFNSFRKCPKCGRLYWKGSHYGKMIEFLKNLFPDLLNL</sequence>
<name>A0A660S8F2_UNCT6</name>
<proteinExistence type="predicted"/>
<gene>
    <name evidence="2" type="ORF">DRP44_04510</name>
</gene>
<accession>A0A660S8F2</accession>
<dbReference type="PANTHER" id="PTHR39081:SF1">
    <property type="entry name" value="MUT7-C RNASE DOMAIN-CONTAINING PROTEIN"/>
    <property type="match status" value="1"/>
</dbReference>
<protein>
    <recommendedName>
        <fullName evidence="1">Mut7-C RNAse domain-containing protein</fullName>
    </recommendedName>
</protein>
<organism evidence="2 3">
    <name type="scientific">candidate division TA06 bacterium</name>
    <dbReference type="NCBI Taxonomy" id="2250710"/>
    <lineage>
        <taxon>Bacteria</taxon>
        <taxon>Bacteria division TA06</taxon>
    </lineage>
</organism>
<evidence type="ECO:0000313" key="3">
    <source>
        <dbReference type="Proteomes" id="UP000282321"/>
    </source>
</evidence>
<dbReference type="Proteomes" id="UP000282321">
    <property type="component" value="Unassembled WGS sequence"/>
</dbReference>
<dbReference type="PANTHER" id="PTHR39081">
    <property type="entry name" value="MUT7-C DOMAIN-CONTAINING PROTEIN"/>
    <property type="match status" value="1"/>
</dbReference>
<dbReference type="AlphaFoldDB" id="A0A660S8F2"/>
<dbReference type="Pfam" id="PF01927">
    <property type="entry name" value="Mut7-C"/>
    <property type="match status" value="1"/>
</dbReference>
<comment type="caution">
    <text evidence="2">The sequence shown here is derived from an EMBL/GenBank/DDBJ whole genome shotgun (WGS) entry which is preliminary data.</text>
</comment>
<feature type="domain" description="Mut7-C RNAse" evidence="1">
    <location>
        <begin position="4"/>
        <end position="131"/>
    </location>
</feature>